<name>A0A0E9P9E5_ANGAN</name>
<reference evidence="1" key="2">
    <citation type="journal article" date="2015" name="Fish Shellfish Immunol.">
        <title>Early steps in the European eel (Anguilla anguilla)-Vibrio vulnificus interaction in the gills: Role of the RtxA13 toxin.</title>
        <authorList>
            <person name="Callol A."/>
            <person name="Pajuelo D."/>
            <person name="Ebbesson L."/>
            <person name="Teles M."/>
            <person name="MacKenzie S."/>
            <person name="Amaro C."/>
        </authorList>
    </citation>
    <scope>NUCLEOTIDE SEQUENCE</scope>
</reference>
<dbReference type="EMBL" id="GBXM01107882">
    <property type="protein sequence ID" value="JAH00695.1"/>
    <property type="molecule type" value="Transcribed_RNA"/>
</dbReference>
<proteinExistence type="predicted"/>
<protein>
    <submittedName>
        <fullName evidence="1">Uncharacterized protein</fullName>
    </submittedName>
</protein>
<reference evidence="1" key="1">
    <citation type="submission" date="2014-11" db="EMBL/GenBank/DDBJ databases">
        <authorList>
            <person name="Amaro Gonzalez C."/>
        </authorList>
    </citation>
    <scope>NUCLEOTIDE SEQUENCE</scope>
</reference>
<sequence length="37" mass="4188">MIGTKYWGGLKLFQPGFSTTGYLNLSLECFFNCYSSL</sequence>
<organism evidence="1">
    <name type="scientific">Anguilla anguilla</name>
    <name type="common">European freshwater eel</name>
    <name type="synonym">Muraena anguilla</name>
    <dbReference type="NCBI Taxonomy" id="7936"/>
    <lineage>
        <taxon>Eukaryota</taxon>
        <taxon>Metazoa</taxon>
        <taxon>Chordata</taxon>
        <taxon>Craniata</taxon>
        <taxon>Vertebrata</taxon>
        <taxon>Euteleostomi</taxon>
        <taxon>Actinopterygii</taxon>
        <taxon>Neopterygii</taxon>
        <taxon>Teleostei</taxon>
        <taxon>Anguilliformes</taxon>
        <taxon>Anguillidae</taxon>
        <taxon>Anguilla</taxon>
    </lineage>
</organism>
<accession>A0A0E9P9E5</accession>
<evidence type="ECO:0000313" key="1">
    <source>
        <dbReference type="EMBL" id="JAH00695.1"/>
    </source>
</evidence>
<dbReference type="AlphaFoldDB" id="A0A0E9P9E5"/>